<evidence type="ECO:0000313" key="2">
    <source>
        <dbReference type="EMBL" id="MCD7448280.1"/>
    </source>
</evidence>
<evidence type="ECO:0000256" key="1">
    <source>
        <dbReference type="SAM" id="MobiDB-lite"/>
    </source>
</evidence>
<feature type="region of interest" description="Disordered" evidence="1">
    <location>
        <begin position="40"/>
        <end position="127"/>
    </location>
</feature>
<accession>A0ABS8RQF2</accession>
<feature type="compositionally biased region" description="Basic and acidic residues" evidence="1">
    <location>
        <begin position="76"/>
        <end position="90"/>
    </location>
</feature>
<comment type="caution">
    <text evidence="2">The sequence shown here is derived from an EMBL/GenBank/DDBJ whole genome shotgun (WGS) entry which is preliminary data.</text>
</comment>
<name>A0ABS8RQF2_DATST</name>
<feature type="compositionally biased region" description="Polar residues" evidence="1">
    <location>
        <begin position="41"/>
        <end position="54"/>
    </location>
</feature>
<protein>
    <submittedName>
        <fullName evidence="2">Uncharacterized protein</fullName>
    </submittedName>
</protein>
<organism evidence="2 3">
    <name type="scientific">Datura stramonium</name>
    <name type="common">Jimsonweed</name>
    <name type="synonym">Common thornapple</name>
    <dbReference type="NCBI Taxonomy" id="4076"/>
    <lineage>
        <taxon>Eukaryota</taxon>
        <taxon>Viridiplantae</taxon>
        <taxon>Streptophyta</taxon>
        <taxon>Embryophyta</taxon>
        <taxon>Tracheophyta</taxon>
        <taxon>Spermatophyta</taxon>
        <taxon>Magnoliopsida</taxon>
        <taxon>eudicotyledons</taxon>
        <taxon>Gunneridae</taxon>
        <taxon>Pentapetalae</taxon>
        <taxon>asterids</taxon>
        <taxon>lamiids</taxon>
        <taxon>Solanales</taxon>
        <taxon>Solanaceae</taxon>
        <taxon>Solanoideae</taxon>
        <taxon>Datureae</taxon>
        <taxon>Datura</taxon>
    </lineage>
</organism>
<proteinExistence type="predicted"/>
<evidence type="ECO:0000313" key="3">
    <source>
        <dbReference type="Proteomes" id="UP000823775"/>
    </source>
</evidence>
<keyword evidence="3" id="KW-1185">Reference proteome</keyword>
<sequence length="127" mass="14626">MFDSASILAPSREAPIKEERRNYFFHFFFTYIITEICGGPPQTTIDSTETPPSQRNEEVSTYKGMDISRHSTYARAAKDLTHHLRNTRKEKGQRKRARTKSSYRESHSYPRPQSSRKLACPAESATP</sequence>
<reference evidence="2 3" key="1">
    <citation type="journal article" date="2021" name="BMC Genomics">
        <title>Datura genome reveals duplications of psychoactive alkaloid biosynthetic genes and high mutation rate following tissue culture.</title>
        <authorList>
            <person name="Rajewski A."/>
            <person name="Carter-House D."/>
            <person name="Stajich J."/>
            <person name="Litt A."/>
        </authorList>
    </citation>
    <scope>NUCLEOTIDE SEQUENCE [LARGE SCALE GENOMIC DNA]</scope>
    <source>
        <strain evidence="2">AR-01</strain>
    </source>
</reference>
<feature type="compositionally biased region" description="Basic residues" evidence="1">
    <location>
        <begin position="91"/>
        <end position="101"/>
    </location>
</feature>
<gene>
    <name evidence="2" type="ORF">HAX54_040393</name>
</gene>
<dbReference type="Proteomes" id="UP000823775">
    <property type="component" value="Unassembled WGS sequence"/>
</dbReference>
<dbReference type="EMBL" id="JACEIK010000057">
    <property type="protein sequence ID" value="MCD7448280.1"/>
    <property type="molecule type" value="Genomic_DNA"/>
</dbReference>